<protein>
    <submittedName>
        <fullName evidence="2">Uncharacterized protein</fullName>
    </submittedName>
</protein>
<organism evidence="2 3">
    <name type="scientific">Liparis tanakae</name>
    <name type="common">Tanaka's snailfish</name>
    <dbReference type="NCBI Taxonomy" id="230148"/>
    <lineage>
        <taxon>Eukaryota</taxon>
        <taxon>Metazoa</taxon>
        <taxon>Chordata</taxon>
        <taxon>Craniata</taxon>
        <taxon>Vertebrata</taxon>
        <taxon>Euteleostomi</taxon>
        <taxon>Actinopterygii</taxon>
        <taxon>Neopterygii</taxon>
        <taxon>Teleostei</taxon>
        <taxon>Neoteleostei</taxon>
        <taxon>Acanthomorphata</taxon>
        <taxon>Eupercaria</taxon>
        <taxon>Perciformes</taxon>
        <taxon>Cottioidei</taxon>
        <taxon>Cottales</taxon>
        <taxon>Liparidae</taxon>
        <taxon>Liparis</taxon>
    </lineage>
</organism>
<comment type="caution">
    <text evidence="2">The sequence shown here is derived from an EMBL/GenBank/DDBJ whole genome shotgun (WGS) entry which is preliminary data.</text>
</comment>
<keyword evidence="3" id="KW-1185">Reference proteome</keyword>
<dbReference type="EMBL" id="SRLO01000315">
    <property type="protein sequence ID" value="TNN61479.1"/>
    <property type="molecule type" value="Genomic_DNA"/>
</dbReference>
<evidence type="ECO:0000313" key="2">
    <source>
        <dbReference type="EMBL" id="TNN61479.1"/>
    </source>
</evidence>
<evidence type="ECO:0000313" key="3">
    <source>
        <dbReference type="Proteomes" id="UP000314294"/>
    </source>
</evidence>
<feature type="region of interest" description="Disordered" evidence="1">
    <location>
        <begin position="205"/>
        <end position="232"/>
    </location>
</feature>
<name>A0A4Z2H6R8_9TELE</name>
<reference evidence="2 3" key="1">
    <citation type="submission" date="2019-03" db="EMBL/GenBank/DDBJ databases">
        <title>First draft genome of Liparis tanakae, snailfish: a comprehensive survey of snailfish specific genes.</title>
        <authorList>
            <person name="Kim W."/>
            <person name="Song I."/>
            <person name="Jeong J.-H."/>
            <person name="Kim D."/>
            <person name="Kim S."/>
            <person name="Ryu S."/>
            <person name="Song J.Y."/>
            <person name="Lee S.K."/>
        </authorList>
    </citation>
    <scope>NUCLEOTIDE SEQUENCE [LARGE SCALE GENOMIC DNA]</scope>
    <source>
        <tissue evidence="2">Muscle</tissue>
    </source>
</reference>
<proteinExistence type="predicted"/>
<gene>
    <name evidence="2" type="ORF">EYF80_028358</name>
</gene>
<evidence type="ECO:0000256" key="1">
    <source>
        <dbReference type="SAM" id="MobiDB-lite"/>
    </source>
</evidence>
<dbReference type="AlphaFoldDB" id="A0A4Z2H6R8"/>
<accession>A0A4Z2H6R8</accession>
<dbReference type="Proteomes" id="UP000314294">
    <property type="component" value="Unassembled WGS sequence"/>
</dbReference>
<sequence>MRDKTRLTLGRLVQRSQTLGRVSRRPWAQGGLKVGVPAAPSQSAAAPAVNRPSSSSLKKRFRAVETSSTCCSPSLRWRLRASSRKRSLSAFTRDVTPLLRVSPPLPAAAWMAAHQPEKSNFLSPSMYRVLSKERRRGGEEERRRGGEREVDLLHLAVLQVGVQGGAHQSEPAHLGGLQVQAVFTPQAPDALERQLEERLCSGRDEALQGGRGGRQQQQQHSSRLALPSDDDHFRLSENRSQLSARRFPVWFPVRRAAFMLPEIRLHLHGWRDESDSGENKAAGRNLQGLHSHHVETRHRYRSSCSRPIDKIHCTAVCLAVRQGRVMSSQTVPSPAACHSGCRQARRQGTLVTARRANLWDLLFPLLSRVSPESDSPYCLGADEHLSAANQQTPPVAPTNCSIHSSAGDGRRPLIGYQRRLGNFPTASAC</sequence>